<evidence type="ECO:0000256" key="1">
    <source>
        <dbReference type="ARBA" id="ARBA00004606"/>
    </source>
</evidence>
<gene>
    <name evidence="7" type="ORF">LUZ62_066006</name>
</gene>
<keyword evidence="4 6" id="KW-0472">Membrane</keyword>
<evidence type="ECO:0000256" key="3">
    <source>
        <dbReference type="ARBA" id="ARBA00022679"/>
    </source>
</evidence>
<evidence type="ECO:0000256" key="2">
    <source>
        <dbReference type="ARBA" id="ARBA00022676"/>
    </source>
</evidence>
<dbReference type="GO" id="GO:0016757">
    <property type="term" value="F:glycosyltransferase activity"/>
    <property type="evidence" value="ECO:0007669"/>
    <property type="project" value="UniProtKB-KW"/>
</dbReference>
<keyword evidence="8" id="KW-1185">Reference proteome</keyword>
<dbReference type="PANTHER" id="PTHR31042:SF131">
    <property type="entry name" value="CORE-2_I-BRANCHING BETA-1,6-N-ACETYLGLUCOSAMINYLTRANSFERASE FAMILY PROTEIN"/>
    <property type="match status" value="1"/>
</dbReference>
<sequence>MKSSRSSSYRPKLSSLFQPQPSNSLAVKLLFAFFFLAIGFALGIIKGYYIKSSIISRSSSSSSSSSSSLHLPPQPVKKIEPVPKVRVGFKGYMEPTDIMHGMNDKELFWKASMVPRIKRHPYQWFPKIAFLYLTKGEIPFAPLWEKFFEGHGGLYSIYVHADPQFNSSFPVGSVFYGRRIRSKKAIWGRVSMMDAERRLLANALLDFTNELFILLSESHIPLFNFTTIYSYLVGHAIYMESYDLPGTGGRNRYRNKMGPVIRPEHWRKGSQWFEMDRKLALEVISDETYYPEFKKHCKMCVADEHYLPTLLNIKRWPNVANRTLTWIDWSQKGYHPANFSSEDITIEFLKKLRYGRSCNYNGMKTRVCFLFARKFLPNCLDRLLKLAPKVMGFG</sequence>
<evidence type="ECO:0000256" key="5">
    <source>
        <dbReference type="ARBA" id="ARBA00023180"/>
    </source>
</evidence>
<name>A0AAV8ER16_9POAL</name>
<evidence type="ECO:0000313" key="8">
    <source>
        <dbReference type="Proteomes" id="UP001140206"/>
    </source>
</evidence>
<accession>A0AAV8ER16</accession>
<dbReference type="PANTHER" id="PTHR31042">
    <property type="entry name" value="CORE-2/I-BRANCHING BETA-1,6-N-ACETYLGLUCOSAMINYLTRANSFERASE FAMILY PROTEIN-RELATED"/>
    <property type="match status" value="1"/>
</dbReference>
<reference evidence="7" key="1">
    <citation type="submission" date="2022-08" db="EMBL/GenBank/DDBJ databases">
        <authorList>
            <person name="Marques A."/>
        </authorList>
    </citation>
    <scope>NUCLEOTIDE SEQUENCE</scope>
    <source>
        <strain evidence="7">RhyPub2mFocal</strain>
        <tissue evidence="7">Leaves</tissue>
    </source>
</reference>
<evidence type="ECO:0000256" key="4">
    <source>
        <dbReference type="ARBA" id="ARBA00023136"/>
    </source>
</evidence>
<dbReference type="InterPro" id="IPR044174">
    <property type="entry name" value="BC10-like"/>
</dbReference>
<dbReference type="EMBL" id="JAMFTS010000003">
    <property type="protein sequence ID" value="KAJ4781749.1"/>
    <property type="molecule type" value="Genomic_DNA"/>
</dbReference>
<keyword evidence="6" id="KW-0812">Transmembrane</keyword>
<protein>
    <submittedName>
        <fullName evidence="7">Uncharacterized protein</fullName>
    </submittedName>
</protein>
<evidence type="ECO:0000313" key="7">
    <source>
        <dbReference type="EMBL" id="KAJ4781749.1"/>
    </source>
</evidence>
<comment type="caution">
    <text evidence="7">The sequence shown here is derived from an EMBL/GenBank/DDBJ whole genome shotgun (WGS) entry which is preliminary data.</text>
</comment>
<dbReference type="InterPro" id="IPR003406">
    <property type="entry name" value="Glyco_trans_14"/>
</dbReference>
<keyword evidence="3" id="KW-0808">Transferase</keyword>
<feature type="transmembrane region" description="Helical" evidence="6">
    <location>
        <begin position="29"/>
        <end position="50"/>
    </location>
</feature>
<keyword evidence="2" id="KW-0328">Glycosyltransferase</keyword>
<proteinExistence type="predicted"/>
<organism evidence="7 8">
    <name type="scientific">Rhynchospora pubera</name>
    <dbReference type="NCBI Taxonomy" id="906938"/>
    <lineage>
        <taxon>Eukaryota</taxon>
        <taxon>Viridiplantae</taxon>
        <taxon>Streptophyta</taxon>
        <taxon>Embryophyta</taxon>
        <taxon>Tracheophyta</taxon>
        <taxon>Spermatophyta</taxon>
        <taxon>Magnoliopsida</taxon>
        <taxon>Liliopsida</taxon>
        <taxon>Poales</taxon>
        <taxon>Cyperaceae</taxon>
        <taxon>Cyperoideae</taxon>
        <taxon>Rhynchosporeae</taxon>
        <taxon>Rhynchospora</taxon>
    </lineage>
</organism>
<dbReference type="Pfam" id="PF02485">
    <property type="entry name" value="Branch"/>
    <property type="match status" value="1"/>
</dbReference>
<keyword evidence="5" id="KW-0325">Glycoprotein</keyword>
<dbReference type="GO" id="GO:0016020">
    <property type="term" value="C:membrane"/>
    <property type="evidence" value="ECO:0007669"/>
    <property type="project" value="UniProtKB-SubCell"/>
</dbReference>
<evidence type="ECO:0000256" key="6">
    <source>
        <dbReference type="SAM" id="Phobius"/>
    </source>
</evidence>
<dbReference type="AlphaFoldDB" id="A0AAV8ER16"/>
<comment type="subcellular location">
    <subcellularLocation>
        <location evidence="1">Membrane</location>
        <topology evidence="1">Single-pass type II membrane protein</topology>
    </subcellularLocation>
</comment>
<dbReference type="Proteomes" id="UP001140206">
    <property type="component" value="Chromosome 3"/>
</dbReference>
<keyword evidence="6" id="KW-1133">Transmembrane helix</keyword>